<dbReference type="InterPro" id="IPR037278">
    <property type="entry name" value="ARFGAP/RecO"/>
</dbReference>
<dbReference type="PRINTS" id="PR00405">
    <property type="entry name" value="REVINTRACTNG"/>
</dbReference>
<evidence type="ECO:0000256" key="5">
    <source>
        <dbReference type="PROSITE-ProRule" id="PRU00288"/>
    </source>
</evidence>
<feature type="domain" description="PH" evidence="8">
    <location>
        <begin position="265"/>
        <end position="369"/>
    </location>
</feature>
<evidence type="ECO:0000256" key="6">
    <source>
        <dbReference type="SAM" id="Coils"/>
    </source>
</evidence>
<dbReference type="InterPro" id="IPR011993">
    <property type="entry name" value="PH-like_dom_sf"/>
</dbReference>
<dbReference type="CDD" id="cd08204">
    <property type="entry name" value="ArfGap"/>
    <property type="match status" value="1"/>
</dbReference>
<dbReference type="EMBL" id="JAGTXO010000010">
    <property type="protein sequence ID" value="KAG8465359.1"/>
    <property type="molecule type" value="Genomic_DNA"/>
</dbReference>
<feature type="region of interest" description="Disordered" evidence="7">
    <location>
        <begin position="655"/>
        <end position="717"/>
    </location>
</feature>
<dbReference type="SMART" id="SM00105">
    <property type="entry name" value="ArfGap"/>
    <property type="match status" value="1"/>
</dbReference>
<dbReference type="SUPFAM" id="SSF48403">
    <property type="entry name" value="Ankyrin repeat"/>
    <property type="match status" value="1"/>
</dbReference>
<dbReference type="SUPFAM" id="SSF57863">
    <property type="entry name" value="ArfGap/RecO-like zinc finger"/>
    <property type="match status" value="1"/>
</dbReference>
<dbReference type="PROSITE" id="PS50297">
    <property type="entry name" value="ANK_REP_REGION"/>
    <property type="match status" value="1"/>
</dbReference>
<keyword evidence="11" id="KW-1185">Reference proteome</keyword>
<feature type="domain" description="Arf-GAP" evidence="9">
    <location>
        <begin position="394"/>
        <end position="507"/>
    </location>
</feature>
<dbReference type="PROSITE" id="PS50115">
    <property type="entry name" value="ARFGAP"/>
    <property type="match status" value="1"/>
</dbReference>
<comment type="caution">
    <text evidence="10">The sequence shown here is derived from an EMBL/GenBank/DDBJ whole genome shotgun (WGS) entry which is preliminary data.</text>
</comment>
<evidence type="ECO:0008006" key="12">
    <source>
        <dbReference type="Google" id="ProtNLM"/>
    </source>
</evidence>
<evidence type="ECO:0000259" key="8">
    <source>
        <dbReference type="PROSITE" id="PS50003"/>
    </source>
</evidence>
<evidence type="ECO:0000256" key="2">
    <source>
        <dbReference type="ARBA" id="ARBA00022771"/>
    </source>
</evidence>
<keyword evidence="4" id="KW-0040">ANK repeat</keyword>
<dbReference type="InterPro" id="IPR004148">
    <property type="entry name" value="BAR_dom"/>
</dbReference>
<evidence type="ECO:0000256" key="3">
    <source>
        <dbReference type="ARBA" id="ARBA00022833"/>
    </source>
</evidence>
<dbReference type="InterPro" id="IPR001849">
    <property type="entry name" value="PH_domain"/>
</dbReference>
<dbReference type="Gene3D" id="1.25.40.20">
    <property type="entry name" value="Ankyrin repeat-containing domain"/>
    <property type="match status" value="1"/>
</dbReference>
<dbReference type="GO" id="GO:0005737">
    <property type="term" value="C:cytoplasm"/>
    <property type="evidence" value="ECO:0007669"/>
    <property type="project" value="InterPro"/>
</dbReference>
<dbReference type="InterPro" id="IPR038508">
    <property type="entry name" value="ArfGAP_dom_sf"/>
</dbReference>
<dbReference type="SUPFAM" id="SSF103657">
    <property type="entry name" value="BAR/IMD domain-like"/>
    <property type="match status" value="1"/>
</dbReference>
<dbReference type="SMART" id="SM00233">
    <property type="entry name" value="PH"/>
    <property type="match status" value="1"/>
</dbReference>
<keyword evidence="6" id="KW-0175">Coiled coil</keyword>
<dbReference type="GO" id="GO:0008270">
    <property type="term" value="F:zinc ion binding"/>
    <property type="evidence" value="ECO:0007669"/>
    <property type="project" value="UniProtKB-KW"/>
</dbReference>
<proteinExistence type="predicted"/>
<dbReference type="Pfam" id="PF16746">
    <property type="entry name" value="BAR_3"/>
    <property type="match status" value="1"/>
</dbReference>
<dbReference type="InterPro" id="IPR036770">
    <property type="entry name" value="Ankyrin_rpt-contain_sf"/>
</dbReference>
<name>A0A8J5XLG9_DIALT</name>
<organism evidence="10 11">
    <name type="scientific">Diacronema lutheri</name>
    <name type="common">Unicellular marine alga</name>
    <name type="synonym">Monochrysis lutheri</name>
    <dbReference type="NCBI Taxonomy" id="2081491"/>
    <lineage>
        <taxon>Eukaryota</taxon>
        <taxon>Haptista</taxon>
        <taxon>Haptophyta</taxon>
        <taxon>Pavlovophyceae</taxon>
        <taxon>Pavlovales</taxon>
        <taxon>Pavlovaceae</taxon>
        <taxon>Diacronema</taxon>
    </lineage>
</organism>
<dbReference type="Gene3D" id="2.30.29.30">
    <property type="entry name" value="Pleckstrin-homology domain (PH domain)/Phosphotyrosine-binding domain (PTB)"/>
    <property type="match status" value="1"/>
</dbReference>
<evidence type="ECO:0000256" key="4">
    <source>
        <dbReference type="PROSITE-ProRule" id="PRU00023"/>
    </source>
</evidence>
<dbReference type="InterPro" id="IPR027267">
    <property type="entry name" value="AH/BAR_dom_sf"/>
</dbReference>
<dbReference type="InterPro" id="IPR045258">
    <property type="entry name" value="ACAP1/2/3-like"/>
</dbReference>
<evidence type="ECO:0000256" key="7">
    <source>
        <dbReference type="SAM" id="MobiDB-lite"/>
    </source>
</evidence>
<dbReference type="Proteomes" id="UP000751190">
    <property type="component" value="Unassembled WGS sequence"/>
</dbReference>
<evidence type="ECO:0000256" key="1">
    <source>
        <dbReference type="ARBA" id="ARBA00022723"/>
    </source>
</evidence>
<dbReference type="Pfam" id="PF12796">
    <property type="entry name" value="Ank_2"/>
    <property type="match status" value="1"/>
</dbReference>
<protein>
    <recommendedName>
        <fullName evidence="12">Arf-GAP with coiled-coil, ANK repeat and PH domain-containing protein</fullName>
    </recommendedName>
</protein>
<dbReference type="Gene3D" id="1.10.220.150">
    <property type="entry name" value="Arf GTPase activating protein"/>
    <property type="match status" value="1"/>
</dbReference>
<dbReference type="SMART" id="SM00248">
    <property type="entry name" value="ANK"/>
    <property type="match status" value="1"/>
</dbReference>
<keyword evidence="1" id="KW-0479">Metal-binding</keyword>
<dbReference type="Pfam" id="PF01412">
    <property type="entry name" value="ArfGap"/>
    <property type="match status" value="1"/>
</dbReference>
<dbReference type="PROSITE" id="PS50088">
    <property type="entry name" value="ANK_REPEAT"/>
    <property type="match status" value="1"/>
</dbReference>
<sequence>MEHLALREDSPAFRAELERCEANAHNVRAWLKATVESVHACTRARGACGDAERAFADELVAFGGSNPAVMSAGVGPALWTISAAFKEVSDLSHAAMLGLEKEFANRIDTRIDEDAKALKELRQRFSRADERHRAALDRARAVKASAAEDKVLGADRELGAARLQLEDARCELADKVVAVESGRQVDLLECMLECVDVQARFFDAARAQMGALCESAPAWLALVESKRAELARLSDASRAQRRKERALSEGPPHARSADQPAPDGVREKEGYLFKRGKAGWRRVWVTVRDGSLRYASQRADRRSAATTSGEVGGQHSVNLLLCTVQLKDATESGRRFCFEVLNPTRSLTLQAESETERRLWVGVMRSAIELAYHSLDTTGGIASNSTKLGAAAESAPLAELRKAGAHNLACADCAGPSPDWAAINWGVLLCIECSGIHRSLGVHVSKVRSLTLDTWDSGLLQLMRNIGNGRANQLLEHRPLGRKPGPTTSRFGKHAWIAAKYAERAFVAQPWAFGALAELLCAAARADDCCGALGCLAQGAPIEAAVRALPAPGDLTPPPLALTAVQHAAARNATACIELLCHWGAQLGVTGPHGASALHCAAEAGHVESAAALLRRGANADAIDTHGRSAERAALAAGHARVAALLRAPLGSSGGAVAGGGAESPPLPPPPPPPPPPPAPRAYDGAPQKIAPDGPSVQTPAGAPAEPSGGKHVRTSSIGTRVIHGLFRRGSAGADVDGALSHSPSAHAGVRRAAPLVLEVEPVDGAADGGISRGADGAWPNRCSGRGSLGLGVPPDAISTPALARARGEHG</sequence>
<dbReference type="AlphaFoldDB" id="A0A8J5XLG9"/>
<feature type="repeat" description="ANK" evidence="4">
    <location>
        <begin position="593"/>
        <end position="625"/>
    </location>
</feature>
<keyword evidence="3" id="KW-0862">Zinc</keyword>
<evidence type="ECO:0000259" key="9">
    <source>
        <dbReference type="PROSITE" id="PS50115"/>
    </source>
</evidence>
<keyword evidence="2 5" id="KW-0863">Zinc-finger</keyword>
<dbReference type="InterPro" id="IPR001164">
    <property type="entry name" value="ArfGAP_dom"/>
</dbReference>
<dbReference type="Gene3D" id="1.20.1270.60">
    <property type="entry name" value="Arfaptin homology (AH) domain/BAR domain"/>
    <property type="match status" value="1"/>
</dbReference>
<feature type="coiled-coil region" evidence="6">
    <location>
        <begin position="104"/>
        <end position="138"/>
    </location>
</feature>
<dbReference type="PANTHER" id="PTHR23180:SF160">
    <property type="entry name" value="ADP-RIBOSYLATION FACTOR GTPASE-ACTIVATING PROTEIN EFFECTOR PROTEIN 1"/>
    <property type="match status" value="1"/>
</dbReference>
<evidence type="ECO:0000313" key="10">
    <source>
        <dbReference type="EMBL" id="KAG8465359.1"/>
    </source>
</evidence>
<feature type="region of interest" description="Disordered" evidence="7">
    <location>
        <begin position="234"/>
        <end position="266"/>
    </location>
</feature>
<feature type="compositionally biased region" description="Pro residues" evidence="7">
    <location>
        <begin position="665"/>
        <end position="680"/>
    </location>
</feature>
<dbReference type="GO" id="GO:0005096">
    <property type="term" value="F:GTPase activator activity"/>
    <property type="evidence" value="ECO:0007669"/>
    <property type="project" value="InterPro"/>
</dbReference>
<reference evidence="10" key="1">
    <citation type="submission" date="2021-05" db="EMBL/GenBank/DDBJ databases">
        <title>The genome of the haptophyte Pavlova lutheri (Diacronema luteri, Pavlovales) - a model for lipid biosynthesis in eukaryotic algae.</title>
        <authorList>
            <person name="Hulatt C.J."/>
            <person name="Posewitz M.C."/>
        </authorList>
    </citation>
    <scope>NUCLEOTIDE SEQUENCE</scope>
    <source>
        <strain evidence="10">NIVA-4/92</strain>
    </source>
</reference>
<dbReference type="PANTHER" id="PTHR23180">
    <property type="entry name" value="CENTAURIN/ARF"/>
    <property type="match status" value="1"/>
</dbReference>
<dbReference type="SUPFAM" id="SSF50729">
    <property type="entry name" value="PH domain-like"/>
    <property type="match status" value="1"/>
</dbReference>
<dbReference type="InterPro" id="IPR002110">
    <property type="entry name" value="Ankyrin_rpt"/>
</dbReference>
<accession>A0A8J5XLG9</accession>
<dbReference type="Pfam" id="PF00169">
    <property type="entry name" value="PH"/>
    <property type="match status" value="1"/>
</dbReference>
<dbReference type="OrthoDB" id="10070851at2759"/>
<evidence type="ECO:0000313" key="11">
    <source>
        <dbReference type="Proteomes" id="UP000751190"/>
    </source>
</evidence>
<dbReference type="PROSITE" id="PS50003">
    <property type="entry name" value="PH_DOMAIN"/>
    <property type="match status" value="1"/>
</dbReference>
<gene>
    <name evidence="10" type="ORF">KFE25_002666</name>
</gene>